<sequence length="172" mass="19039">MDLVGLLLIFCARIVDVSCGTVRILFLVRGKRALAAAIGFVEVMVYLTALGHILGGGREMSLLQMVVYCAGFSSGNFIGSMLEERLLNAYVLLELIMDRTPETKEMIENIRQDGYGATVLYGRGRNGVRTIIKIICRRSDIPVITAHTKNRGFICITDVKGCTGGYFRLQRK</sequence>
<comment type="caution">
    <text evidence="7">The sequence shown here is derived from an EMBL/GenBank/DDBJ whole genome shotgun (WGS) entry which is preliminary data.</text>
</comment>
<evidence type="ECO:0000256" key="3">
    <source>
        <dbReference type="ARBA" id="ARBA00022989"/>
    </source>
</evidence>
<feature type="transmembrane region" description="Helical" evidence="5">
    <location>
        <begin position="6"/>
        <end position="26"/>
    </location>
</feature>
<reference evidence="7 8" key="1">
    <citation type="submission" date="2019-03" db="EMBL/GenBank/DDBJ databases">
        <title>Genomic Encyclopedia of Type Strains, Phase IV (KMG-IV): sequencing the most valuable type-strain genomes for metagenomic binning, comparative biology and taxonomic classification.</title>
        <authorList>
            <person name="Goeker M."/>
        </authorList>
    </citation>
    <scope>NUCLEOTIDE SEQUENCE [LARGE SCALE GENOMIC DNA]</scope>
    <source>
        <strain evidence="7 8">DSM 25964</strain>
    </source>
</reference>
<protein>
    <submittedName>
        <fullName evidence="7">Uncharacterized protein YebE (UPF0316 family)</fullName>
    </submittedName>
</protein>
<evidence type="ECO:0000259" key="6">
    <source>
        <dbReference type="Pfam" id="PF18955"/>
    </source>
</evidence>
<dbReference type="CDD" id="cd16381">
    <property type="entry name" value="YitT_C_like_1"/>
    <property type="match status" value="1"/>
</dbReference>
<keyword evidence="4 5" id="KW-0472">Membrane</keyword>
<accession>A0A4R8MBD1</accession>
<dbReference type="PANTHER" id="PTHR40060:SF1">
    <property type="entry name" value="UPF0316 PROTEIN YEBE"/>
    <property type="match status" value="1"/>
</dbReference>
<dbReference type="EMBL" id="SORI01000002">
    <property type="protein sequence ID" value="TDY63039.1"/>
    <property type="molecule type" value="Genomic_DNA"/>
</dbReference>
<dbReference type="Proteomes" id="UP000295066">
    <property type="component" value="Unassembled WGS sequence"/>
</dbReference>
<keyword evidence="8" id="KW-1185">Reference proteome</keyword>
<evidence type="ECO:0000256" key="1">
    <source>
        <dbReference type="ARBA" id="ARBA00022475"/>
    </source>
</evidence>
<proteinExistence type="predicted"/>
<dbReference type="InterPro" id="IPR022930">
    <property type="entry name" value="UPF0316"/>
</dbReference>
<dbReference type="InterPro" id="IPR044035">
    <property type="entry name" value="DUF5698"/>
</dbReference>
<evidence type="ECO:0000256" key="4">
    <source>
        <dbReference type="ARBA" id="ARBA00023136"/>
    </source>
</evidence>
<dbReference type="AlphaFoldDB" id="A0A4R8MBD1"/>
<evidence type="ECO:0000313" key="7">
    <source>
        <dbReference type="EMBL" id="TDY63039.1"/>
    </source>
</evidence>
<evidence type="ECO:0000313" key="8">
    <source>
        <dbReference type="Proteomes" id="UP000295066"/>
    </source>
</evidence>
<dbReference type="Pfam" id="PF18955">
    <property type="entry name" value="DUF5698"/>
    <property type="match status" value="1"/>
</dbReference>
<dbReference type="OrthoDB" id="48231at2"/>
<dbReference type="RefSeq" id="WP_133955826.1">
    <property type="nucleotide sequence ID" value="NZ_SORI01000002.1"/>
</dbReference>
<evidence type="ECO:0000256" key="2">
    <source>
        <dbReference type="ARBA" id="ARBA00022692"/>
    </source>
</evidence>
<gene>
    <name evidence="7" type="ORF">C8D99_10220</name>
</gene>
<keyword evidence="2 5" id="KW-0812">Transmembrane</keyword>
<organism evidence="7 8">
    <name type="scientific">Aminivibrio pyruvatiphilus</name>
    <dbReference type="NCBI Taxonomy" id="1005740"/>
    <lineage>
        <taxon>Bacteria</taxon>
        <taxon>Thermotogati</taxon>
        <taxon>Synergistota</taxon>
        <taxon>Synergistia</taxon>
        <taxon>Synergistales</taxon>
        <taxon>Aminobacteriaceae</taxon>
        <taxon>Aminivibrio</taxon>
    </lineage>
</organism>
<evidence type="ECO:0000256" key="5">
    <source>
        <dbReference type="SAM" id="Phobius"/>
    </source>
</evidence>
<keyword evidence="1" id="KW-1003">Cell membrane</keyword>
<dbReference type="PANTHER" id="PTHR40060">
    <property type="entry name" value="UPF0316 PROTEIN YEBE"/>
    <property type="match status" value="1"/>
</dbReference>
<feature type="domain" description="DUF5698" evidence="6">
    <location>
        <begin position="21"/>
        <end position="79"/>
    </location>
</feature>
<name>A0A4R8MBD1_9BACT</name>
<keyword evidence="3 5" id="KW-1133">Transmembrane helix</keyword>
<feature type="transmembrane region" description="Helical" evidence="5">
    <location>
        <begin position="33"/>
        <end position="54"/>
    </location>
</feature>